<evidence type="ECO:0000256" key="3">
    <source>
        <dbReference type="ARBA" id="ARBA00022801"/>
    </source>
</evidence>
<organism evidence="6 7">
    <name type="scientific">Pusillimonas noertemannii</name>
    <dbReference type="NCBI Taxonomy" id="305977"/>
    <lineage>
        <taxon>Bacteria</taxon>
        <taxon>Pseudomonadati</taxon>
        <taxon>Pseudomonadota</taxon>
        <taxon>Betaproteobacteria</taxon>
        <taxon>Burkholderiales</taxon>
        <taxon>Alcaligenaceae</taxon>
        <taxon>Pusillimonas</taxon>
    </lineage>
</organism>
<keyword evidence="4" id="KW-0862">Zinc</keyword>
<keyword evidence="2" id="KW-0479">Metal-binding</keyword>
<dbReference type="Gene3D" id="3.60.15.10">
    <property type="entry name" value="Ribonuclease Z/Hydroxyacylglutathione hydrolase-like"/>
    <property type="match status" value="1"/>
</dbReference>
<comment type="caution">
    <text evidence="6">The sequence shown here is derived from an EMBL/GenBank/DDBJ whole genome shotgun (WGS) entry which is preliminary data.</text>
</comment>
<keyword evidence="7" id="KW-1185">Reference proteome</keyword>
<evidence type="ECO:0000256" key="4">
    <source>
        <dbReference type="ARBA" id="ARBA00022833"/>
    </source>
</evidence>
<sequence length="300" mass="33825">MSNPIRKFQIGAVQVDLVVESSGPLLHPAEIFPDSDPHTIARQGDWLSSRLYDPASDRLVICMQSFLLRSAGKIILVDTCVGDCKQRVRPEFDEARWNWLDRLAQAGVAPEQVDIVLSTHLHVDHIGWNTHWADGRWVPTFLNARYLFVDKEYEYWSNEAGRSALQRTGDYVEDSVRPIFEAGLAEVVGVGHQIDGSLRLLHAPGHTPGHVCIEISSEGQNAIITGDLMHHPLQCRFPGWSTRFCFDAGQSRKTRLAFMAEHAGRGTLLFPAHFPDPTAGYLRAVDDKDEPHYRYEFVQD</sequence>
<dbReference type="InterPro" id="IPR051013">
    <property type="entry name" value="MBL_superfamily_lactonases"/>
</dbReference>
<dbReference type="SMART" id="SM00849">
    <property type="entry name" value="Lactamase_B"/>
    <property type="match status" value="1"/>
</dbReference>
<dbReference type="CDD" id="cd16277">
    <property type="entry name" value="metallo-hydrolase-like_MBL-fold"/>
    <property type="match status" value="1"/>
</dbReference>
<evidence type="ECO:0000256" key="1">
    <source>
        <dbReference type="ARBA" id="ARBA00007749"/>
    </source>
</evidence>
<keyword evidence="3" id="KW-0378">Hydrolase</keyword>
<dbReference type="Proteomes" id="UP000246145">
    <property type="component" value="Unassembled WGS sequence"/>
</dbReference>
<evidence type="ECO:0000313" key="6">
    <source>
        <dbReference type="EMBL" id="PVY68037.1"/>
    </source>
</evidence>
<comment type="similarity">
    <text evidence="1">Belongs to the metallo-beta-lactamase superfamily.</text>
</comment>
<dbReference type="InterPro" id="IPR036866">
    <property type="entry name" value="RibonucZ/Hydroxyglut_hydro"/>
</dbReference>
<proteinExistence type="inferred from homology"/>
<accession>A0A2U1CQ70</accession>
<evidence type="ECO:0000313" key="7">
    <source>
        <dbReference type="Proteomes" id="UP000246145"/>
    </source>
</evidence>
<dbReference type="STRING" id="1231391.GCA_000308195_01235"/>
<dbReference type="Pfam" id="PF00753">
    <property type="entry name" value="Lactamase_B"/>
    <property type="match status" value="1"/>
</dbReference>
<dbReference type="GO" id="GO:0016787">
    <property type="term" value="F:hydrolase activity"/>
    <property type="evidence" value="ECO:0007669"/>
    <property type="project" value="UniProtKB-KW"/>
</dbReference>
<feature type="domain" description="Metallo-beta-lactamase" evidence="5">
    <location>
        <begin position="62"/>
        <end position="273"/>
    </location>
</feature>
<name>A0A2U1CQ70_9BURK</name>
<dbReference type="PANTHER" id="PTHR42978">
    <property type="entry name" value="QUORUM-QUENCHING LACTONASE YTNP-RELATED-RELATED"/>
    <property type="match status" value="1"/>
</dbReference>
<gene>
    <name evidence="6" type="ORF">C7440_0424</name>
</gene>
<evidence type="ECO:0000259" key="5">
    <source>
        <dbReference type="SMART" id="SM00849"/>
    </source>
</evidence>
<dbReference type="RefSeq" id="WP_116517297.1">
    <property type="nucleotide sequence ID" value="NZ_JACCEX010000001.1"/>
</dbReference>
<dbReference type="OrthoDB" id="5443440at2"/>
<dbReference type="SUPFAM" id="SSF56281">
    <property type="entry name" value="Metallo-hydrolase/oxidoreductase"/>
    <property type="match status" value="1"/>
</dbReference>
<dbReference type="InterPro" id="IPR001279">
    <property type="entry name" value="Metallo-B-lactamas"/>
</dbReference>
<dbReference type="PANTHER" id="PTHR42978:SF6">
    <property type="entry name" value="QUORUM-QUENCHING LACTONASE YTNP-RELATED"/>
    <property type="match status" value="1"/>
</dbReference>
<dbReference type="GO" id="GO:0046872">
    <property type="term" value="F:metal ion binding"/>
    <property type="evidence" value="ECO:0007669"/>
    <property type="project" value="UniProtKB-KW"/>
</dbReference>
<dbReference type="EMBL" id="QEKO01000001">
    <property type="protein sequence ID" value="PVY68037.1"/>
    <property type="molecule type" value="Genomic_DNA"/>
</dbReference>
<dbReference type="AlphaFoldDB" id="A0A2U1CQ70"/>
<reference evidence="6 7" key="1">
    <citation type="submission" date="2018-04" db="EMBL/GenBank/DDBJ databases">
        <title>Genomic Encyclopedia of Type Strains, Phase IV (KMG-IV): sequencing the most valuable type-strain genomes for metagenomic binning, comparative biology and taxonomic classification.</title>
        <authorList>
            <person name="Goeker M."/>
        </authorList>
    </citation>
    <scope>NUCLEOTIDE SEQUENCE [LARGE SCALE GENOMIC DNA]</scope>
    <source>
        <strain evidence="6 7">DSM 10065</strain>
    </source>
</reference>
<protein>
    <submittedName>
        <fullName evidence="6">Metallo-beta-lactamase superfamily protein</fullName>
    </submittedName>
</protein>
<evidence type="ECO:0000256" key="2">
    <source>
        <dbReference type="ARBA" id="ARBA00022723"/>
    </source>
</evidence>